<name>A0A1F6AH07_9BACT</name>
<feature type="domain" description="HTH cro/C1-type" evidence="1">
    <location>
        <begin position="9"/>
        <end position="63"/>
    </location>
</feature>
<dbReference type="InterPro" id="IPR010982">
    <property type="entry name" value="Lambda_DNA-bd_dom_sf"/>
</dbReference>
<dbReference type="GO" id="GO:0003677">
    <property type="term" value="F:DNA binding"/>
    <property type="evidence" value="ECO:0007669"/>
    <property type="project" value="InterPro"/>
</dbReference>
<dbReference type="PROSITE" id="PS50943">
    <property type="entry name" value="HTH_CROC1"/>
    <property type="match status" value="1"/>
</dbReference>
<organism evidence="2 3">
    <name type="scientific">Candidatus Gottesmanbacteria bacterium RIFCSPLOWO2_01_FULL_43_11b</name>
    <dbReference type="NCBI Taxonomy" id="1798392"/>
    <lineage>
        <taxon>Bacteria</taxon>
        <taxon>Candidatus Gottesmaniibacteriota</taxon>
    </lineage>
</organism>
<comment type="caution">
    <text evidence="2">The sequence shown here is derived from an EMBL/GenBank/DDBJ whole genome shotgun (WGS) entry which is preliminary data.</text>
</comment>
<proteinExistence type="predicted"/>
<reference evidence="2 3" key="1">
    <citation type="journal article" date="2016" name="Nat. Commun.">
        <title>Thousands of microbial genomes shed light on interconnected biogeochemical processes in an aquifer system.</title>
        <authorList>
            <person name="Anantharaman K."/>
            <person name="Brown C.T."/>
            <person name="Hug L.A."/>
            <person name="Sharon I."/>
            <person name="Castelle C.J."/>
            <person name="Probst A.J."/>
            <person name="Thomas B.C."/>
            <person name="Singh A."/>
            <person name="Wilkins M.J."/>
            <person name="Karaoz U."/>
            <person name="Brodie E.L."/>
            <person name="Williams K.H."/>
            <person name="Hubbard S.S."/>
            <person name="Banfield J.F."/>
        </authorList>
    </citation>
    <scope>NUCLEOTIDE SEQUENCE [LARGE SCALE GENOMIC DNA]</scope>
</reference>
<dbReference type="Pfam" id="PF01381">
    <property type="entry name" value="HTH_3"/>
    <property type="match status" value="1"/>
</dbReference>
<accession>A0A1F6AH07</accession>
<evidence type="ECO:0000313" key="3">
    <source>
        <dbReference type="Proteomes" id="UP000178759"/>
    </source>
</evidence>
<protein>
    <recommendedName>
        <fullName evidence="1">HTH cro/C1-type domain-containing protein</fullName>
    </recommendedName>
</protein>
<evidence type="ECO:0000259" key="1">
    <source>
        <dbReference type="PROSITE" id="PS50943"/>
    </source>
</evidence>
<dbReference type="AlphaFoldDB" id="A0A1F6AH07"/>
<dbReference type="InterPro" id="IPR001387">
    <property type="entry name" value="Cro/C1-type_HTH"/>
</dbReference>
<evidence type="ECO:0000313" key="2">
    <source>
        <dbReference type="EMBL" id="OGG24040.1"/>
    </source>
</evidence>
<dbReference type="SUPFAM" id="SSF47413">
    <property type="entry name" value="lambda repressor-like DNA-binding domains"/>
    <property type="match status" value="1"/>
</dbReference>
<dbReference type="Proteomes" id="UP000178759">
    <property type="component" value="Unassembled WGS sequence"/>
</dbReference>
<dbReference type="Gene3D" id="1.10.260.40">
    <property type="entry name" value="lambda repressor-like DNA-binding domains"/>
    <property type="match status" value="1"/>
</dbReference>
<dbReference type="EMBL" id="MFJV01000001">
    <property type="protein sequence ID" value="OGG24040.1"/>
    <property type="molecule type" value="Genomic_DNA"/>
</dbReference>
<gene>
    <name evidence="2" type="ORF">A3A79_02485</name>
</gene>
<dbReference type="SMART" id="SM00530">
    <property type="entry name" value="HTH_XRE"/>
    <property type="match status" value="1"/>
</dbReference>
<dbReference type="CDD" id="cd00093">
    <property type="entry name" value="HTH_XRE"/>
    <property type="match status" value="1"/>
</dbReference>
<sequence>MLKAIGVNVKRLRKAQKRKSLDVAVEAGIEPSYFSKIENGMARPTLEKIYAICRSLHIKSSQILPF</sequence>
<dbReference type="STRING" id="1798392.A3A79_02485"/>